<protein>
    <submittedName>
        <fullName evidence="3">Uncharacterized protein</fullName>
    </submittedName>
</protein>
<accession>A0A0C9T5D1</accession>
<dbReference type="EMBL" id="KN832579">
    <property type="protein sequence ID" value="KII83293.1"/>
    <property type="molecule type" value="Genomic_DNA"/>
</dbReference>
<organism evidence="3 4">
    <name type="scientific">Plicaturopsis crispa FD-325 SS-3</name>
    <dbReference type="NCBI Taxonomy" id="944288"/>
    <lineage>
        <taxon>Eukaryota</taxon>
        <taxon>Fungi</taxon>
        <taxon>Dikarya</taxon>
        <taxon>Basidiomycota</taxon>
        <taxon>Agaricomycotina</taxon>
        <taxon>Agaricomycetes</taxon>
        <taxon>Agaricomycetidae</taxon>
        <taxon>Amylocorticiales</taxon>
        <taxon>Amylocorticiaceae</taxon>
        <taxon>Plicatura</taxon>
        <taxon>Plicaturopsis crispa</taxon>
    </lineage>
</organism>
<dbReference type="Proteomes" id="UP000053263">
    <property type="component" value="Unassembled WGS sequence"/>
</dbReference>
<keyword evidence="2" id="KW-1133">Transmembrane helix</keyword>
<dbReference type="AlphaFoldDB" id="A0A0C9T5D1"/>
<evidence type="ECO:0000256" key="1">
    <source>
        <dbReference type="SAM" id="MobiDB-lite"/>
    </source>
</evidence>
<feature type="compositionally biased region" description="Basic and acidic residues" evidence="1">
    <location>
        <begin position="283"/>
        <end position="302"/>
    </location>
</feature>
<feature type="compositionally biased region" description="Basic residues" evidence="1">
    <location>
        <begin position="266"/>
        <end position="278"/>
    </location>
</feature>
<evidence type="ECO:0000313" key="4">
    <source>
        <dbReference type="Proteomes" id="UP000053263"/>
    </source>
</evidence>
<feature type="region of interest" description="Disordered" evidence="1">
    <location>
        <begin position="185"/>
        <end position="338"/>
    </location>
</feature>
<evidence type="ECO:0000313" key="3">
    <source>
        <dbReference type="EMBL" id="KII83293.1"/>
    </source>
</evidence>
<gene>
    <name evidence="3" type="ORF">PLICRDRAFT_454027</name>
</gene>
<evidence type="ECO:0000256" key="2">
    <source>
        <dbReference type="SAM" id="Phobius"/>
    </source>
</evidence>
<keyword evidence="2" id="KW-0472">Membrane</keyword>
<dbReference type="HOGENOM" id="CLU_821642_0_0_1"/>
<sequence>MSSEWVSSTANITGIATSILALLGFAFYRNHLPNARLKRLDELIKETQESLDEAIEENTLPDLAAREDIRRRLHSVRDDAHEHRRRTYRAVSFATQYREFLRGLSWSIERTCREAECIRIDLTAIDRRRVEGMVPQDQTDAEDSMRLRTLRGAPTINTAEALPSRTPADYALPSLNSLPFPATLHPEARIPLPDDDSQPASPDSDVPSVFLSVPADDESQAGRRATSDEIALDSLLHMPVRGLSRPMGSENRKVAVPDEEEEGLPPRRRPKSTRRRAALHPAIEWDDKIPLGRKLDLPREQEAAASSSAVELDPEHNILIWPRGKPSQSAQRRPYRAR</sequence>
<keyword evidence="4" id="KW-1185">Reference proteome</keyword>
<reference evidence="3 4" key="1">
    <citation type="submission" date="2014-06" db="EMBL/GenBank/DDBJ databases">
        <title>Evolutionary Origins and Diversification of the Mycorrhizal Mutualists.</title>
        <authorList>
            <consortium name="DOE Joint Genome Institute"/>
            <consortium name="Mycorrhizal Genomics Consortium"/>
            <person name="Kohler A."/>
            <person name="Kuo A."/>
            <person name="Nagy L.G."/>
            <person name="Floudas D."/>
            <person name="Copeland A."/>
            <person name="Barry K.W."/>
            <person name="Cichocki N."/>
            <person name="Veneault-Fourrey C."/>
            <person name="LaButti K."/>
            <person name="Lindquist E.A."/>
            <person name="Lipzen A."/>
            <person name="Lundell T."/>
            <person name="Morin E."/>
            <person name="Murat C."/>
            <person name="Riley R."/>
            <person name="Ohm R."/>
            <person name="Sun H."/>
            <person name="Tunlid A."/>
            <person name="Henrissat B."/>
            <person name="Grigoriev I.V."/>
            <person name="Hibbett D.S."/>
            <person name="Martin F."/>
        </authorList>
    </citation>
    <scope>NUCLEOTIDE SEQUENCE [LARGE SCALE GENOMIC DNA]</scope>
    <source>
        <strain evidence="3 4">FD-325 SS-3</strain>
    </source>
</reference>
<dbReference type="OrthoDB" id="2680369at2759"/>
<keyword evidence="2" id="KW-0812">Transmembrane</keyword>
<feature type="transmembrane region" description="Helical" evidence="2">
    <location>
        <begin position="6"/>
        <end position="28"/>
    </location>
</feature>
<proteinExistence type="predicted"/>
<feature type="compositionally biased region" description="Low complexity" evidence="1">
    <location>
        <begin position="198"/>
        <end position="208"/>
    </location>
</feature>
<name>A0A0C9T5D1_PLICR</name>